<dbReference type="InterPro" id="IPR013083">
    <property type="entry name" value="Znf_RING/FYVE/PHD"/>
</dbReference>
<dbReference type="GO" id="GO:0043161">
    <property type="term" value="P:proteasome-mediated ubiquitin-dependent protein catabolic process"/>
    <property type="evidence" value="ECO:0007669"/>
    <property type="project" value="TreeGrafter"/>
</dbReference>
<organism evidence="11 12">
    <name type="scientific">Zalerion maritima</name>
    <dbReference type="NCBI Taxonomy" id="339359"/>
    <lineage>
        <taxon>Eukaryota</taxon>
        <taxon>Fungi</taxon>
        <taxon>Dikarya</taxon>
        <taxon>Ascomycota</taxon>
        <taxon>Pezizomycotina</taxon>
        <taxon>Sordariomycetes</taxon>
        <taxon>Lulworthiomycetidae</taxon>
        <taxon>Lulworthiales</taxon>
        <taxon>Lulworthiaceae</taxon>
        <taxon>Zalerion</taxon>
    </lineage>
</organism>
<dbReference type="SUPFAM" id="SSF57850">
    <property type="entry name" value="RING/U-box"/>
    <property type="match status" value="1"/>
</dbReference>
<evidence type="ECO:0000256" key="6">
    <source>
        <dbReference type="ARBA" id="ARBA00022786"/>
    </source>
</evidence>
<evidence type="ECO:0000256" key="3">
    <source>
        <dbReference type="ARBA" id="ARBA00022723"/>
    </source>
</evidence>
<evidence type="ECO:0000256" key="8">
    <source>
        <dbReference type="PROSITE-ProRule" id="PRU00175"/>
    </source>
</evidence>
<dbReference type="InterPro" id="IPR001841">
    <property type="entry name" value="Znf_RING"/>
</dbReference>
<dbReference type="InterPro" id="IPR002867">
    <property type="entry name" value="IBR_dom"/>
</dbReference>
<dbReference type="InterPro" id="IPR018957">
    <property type="entry name" value="Znf_C3HC4_RING-type"/>
</dbReference>
<dbReference type="GO" id="GO:0000151">
    <property type="term" value="C:ubiquitin ligase complex"/>
    <property type="evidence" value="ECO:0007669"/>
    <property type="project" value="TreeGrafter"/>
</dbReference>
<evidence type="ECO:0000256" key="7">
    <source>
        <dbReference type="ARBA" id="ARBA00022833"/>
    </source>
</evidence>
<name>A0AAD5RFN2_9PEZI</name>
<keyword evidence="7" id="KW-0862">Zinc</keyword>
<keyword evidence="12" id="KW-1185">Reference proteome</keyword>
<evidence type="ECO:0000256" key="4">
    <source>
        <dbReference type="ARBA" id="ARBA00022737"/>
    </source>
</evidence>
<dbReference type="InterPro" id="IPR051628">
    <property type="entry name" value="LUBAC_E3_Ligases"/>
</dbReference>
<dbReference type="AlphaFoldDB" id="A0AAD5RFN2"/>
<keyword evidence="3" id="KW-0479">Metal-binding</keyword>
<dbReference type="InterPro" id="IPR044066">
    <property type="entry name" value="TRIAD_supradom"/>
</dbReference>
<dbReference type="GO" id="GO:0008270">
    <property type="term" value="F:zinc ion binding"/>
    <property type="evidence" value="ECO:0007669"/>
    <property type="project" value="UniProtKB-KW"/>
</dbReference>
<evidence type="ECO:0000259" key="10">
    <source>
        <dbReference type="PROSITE" id="PS51873"/>
    </source>
</evidence>
<dbReference type="GO" id="GO:0043130">
    <property type="term" value="F:ubiquitin binding"/>
    <property type="evidence" value="ECO:0007669"/>
    <property type="project" value="TreeGrafter"/>
</dbReference>
<evidence type="ECO:0000256" key="1">
    <source>
        <dbReference type="ARBA" id="ARBA00004906"/>
    </source>
</evidence>
<reference evidence="11" key="1">
    <citation type="submission" date="2022-07" db="EMBL/GenBank/DDBJ databases">
        <title>Draft genome sequence of Zalerion maritima ATCC 34329, a (micro)plastics degrading marine fungus.</title>
        <authorList>
            <person name="Paco A."/>
            <person name="Goncalves M.F.M."/>
            <person name="Rocha-Santos T.A.P."/>
            <person name="Alves A."/>
        </authorList>
    </citation>
    <scope>NUCLEOTIDE SEQUENCE</scope>
    <source>
        <strain evidence="11">ATCC 34329</strain>
    </source>
</reference>
<dbReference type="GO" id="GO:0097039">
    <property type="term" value="P:protein linear polyubiquitination"/>
    <property type="evidence" value="ECO:0007669"/>
    <property type="project" value="TreeGrafter"/>
</dbReference>
<dbReference type="PROSITE" id="PS50089">
    <property type="entry name" value="ZF_RING_2"/>
    <property type="match status" value="1"/>
</dbReference>
<evidence type="ECO:0000313" key="12">
    <source>
        <dbReference type="Proteomes" id="UP001201980"/>
    </source>
</evidence>
<dbReference type="Gene3D" id="3.30.40.10">
    <property type="entry name" value="Zinc/RING finger domain, C3HC4 (zinc finger)"/>
    <property type="match status" value="1"/>
</dbReference>
<evidence type="ECO:0000256" key="2">
    <source>
        <dbReference type="ARBA" id="ARBA00022679"/>
    </source>
</evidence>
<evidence type="ECO:0000259" key="9">
    <source>
        <dbReference type="PROSITE" id="PS50089"/>
    </source>
</evidence>
<dbReference type="Proteomes" id="UP001201980">
    <property type="component" value="Unassembled WGS sequence"/>
</dbReference>
<protein>
    <submittedName>
        <fullName evidence="11">Uncharacterized protein</fullName>
    </submittedName>
</protein>
<gene>
    <name evidence="11" type="ORF">MKZ38_000281</name>
</gene>
<keyword evidence="5 8" id="KW-0863">Zinc-finger</keyword>
<dbReference type="EMBL" id="JAKWBI020001074">
    <property type="protein sequence ID" value="KAJ2891505.1"/>
    <property type="molecule type" value="Genomic_DNA"/>
</dbReference>
<feature type="domain" description="RING-type" evidence="9">
    <location>
        <begin position="494"/>
        <end position="536"/>
    </location>
</feature>
<keyword evidence="4" id="KW-0677">Repeat</keyword>
<evidence type="ECO:0000256" key="5">
    <source>
        <dbReference type="ARBA" id="ARBA00022771"/>
    </source>
</evidence>
<dbReference type="Pfam" id="PF00097">
    <property type="entry name" value="zf-C3HC4"/>
    <property type="match status" value="1"/>
</dbReference>
<accession>A0AAD5RFN2</accession>
<dbReference type="PANTHER" id="PTHR22770">
    <property type="entry name" value="UBIQUITIN CONJUGATING ENZYME 7 INTERACTING PROTEIN-RELATED"/>
    <property type="match status" value="1"/>
</dbReference>
<evidence type="ECO:0000313" key="11">
    <source>
        <dbReference type="EMBL" id="KAJ2891505.1"/>
    </source>
</evidence>
<keyword evidence="6" id="KW-0833">Ubl conjugation pathway</keyword>
<proteinExistence type="predicted"/>
<dbReference type="CDD" id="cd20335">
    <property type="entry name" value="BRcat_RBR"/>
    <property type="match status" value="1"/>
</dbReference>
<dbReference type="PROSITE" id="PS51873">
    <property type="entry name" value="TRIAD"/>
    <property type="match status" value="1"/>
</dbReference>
<sequence>MSLLTPCPAAFPGPSESRAPAPARCGYSVPALCQGPMSEGRRLPIFPRFATIQAFVFCQGAVQGRRGHSIEHPLFLFPEGQLPERRKLPLCTYPEGNPSDPTNGPEIWTAPLYASGTEPKWSSTTEYCTADIRLEDPSFAKRFRAKVQAKAGGTTNREFDAIAANIPLPKGSHSVRVDCKKVHLSWDSVAAQPLGFWGILRPLCSEHVGMGEMNAVVQSLLTNIGELDYWQDAPYTAAAMAKAQARFRDDEDAQKAAATLKGEILSLGGISRILTVQLVYAARMKEAETVYYAAKGELEKEREMWKAMGVLFIPYPPSKGYRVLKLEGTDRNNVVSVKKMLDGILGGQTAVDGNGKTLWATSFGGRGKAYRKIKEVEKDFRIAIIRDRRKCQLRLYGPAERWRKATKELAVIAEQTSSASHTIKLDQAQFAWACRGGFRAMAAAVPDATVTFLLDSTPRKMQIAGSEEEYTRALKMVRSKINVSQAASDAVPDCSVCWTEVENPVRTKCGHDYCSNCFKGLCSARSGQPSSSAVACEGEMGKCKTVFSLSELQEHLSSAVFEDLLHKSFSSYTRAHPDTFRYCPSPGCENVYRCAPKTSSPSSEPGSKDHVFVCPSCLVVTCTSCHAAHQGMTCAEHKDIQSGGLEASARAKVKLGIKDCPKCTASIERVTGVEGITWSMSAQTTFFHLGSFSRLAGFSAQA</sequence>
<dbReference type="GO" id="GO:0004842">
    <property type="term" value="F:ubiquitin-protein transferase activity"/>
    <property type="evidence" value="ECO:0007669"/>
    <property type="project" value="TreeGrafter"/>
</dbReference>
<feature type="domain" description="RING-type" evidence="10">
    <location>
        <begin position="490"/>
        <end position="702"/>
    </location>
</feature>
<dbReference type="Pfam" id="PF01485">
    <property type="entry name" value="IBR"/>
    <property type="match status" value="1"/>
</dbReference>
<comment type="caution">
    <text evidence="11">The sequence shown here is derived from an EMBL/GenBank/DDBJ whole genome shotgun (WGS) entry which is preliminary data.</text>
</comment>
<dbReference type="PANTHER" id="PTHR22770:SF13">
    <property type="entry name" value="RING-TYPE DOMAIN-CONTAINING PROTEIN"/>
    <property type="match status" value="1"/>
</dbReference>
<comment type="pathway">
    <text evidence="1">Protein modification; protein ubiquitination.</text>
</comment>
<keyword evidence="2" id="KW-0808">Transferase</keyword>